<feature type="compositionally biased region" description="Low complexity" evidence="1">
    <location>
        <begin position="91"/>
        <end position="114"/>
    </location>
</feature>
<sequence length="149" mass="15892">MESSNSNRKKTSKSSARICGNAPSRTQDNLSRSSTQNEHAQCRAIRPDLSEAGSENQSRRTPSTDNEIVHHMNRTKIEEGDNPANRQSRAQSSAPDVSHQSSSSSSGAVRPQSARTDRTSDAAAIARGKSVGPCGLAGGQVMILECEAR</sequence>
<evidence type="ECO:0000313" key="2">
    <source>
        <dbReference type="EMBL" id="CAK9253525.1"/>
    </source>
</evidence>
<name>A0ABP0VJ38_9BRYO</name>
<dbReference type="Proteomes" id="UP001497444">
    <property type="component" value="Unassembled WGS sequence"/>
</dbReference>
<feature type="compositionally biased region" description="Polar residues" evidence="1">
    <location>
        <begin position="23"/>
        <end position="39"/>
    </location>
</feature>
<feature type="compositionally biased region" description="Polar residues" evidence="1">
    <location>
        <begin position="53"/>
        <end position="66"/>
    </location>
</feature>
<comment type="caution">
    <text evidence="2">The sequence shown here is derived from an EMBL/GenBank/DDBJ whole genome shotgun (WGS) entry which is preliminary data.</text>
</comment>
<organism evidence="2 3">
    <name type="scientific">Sphagnum jensenii</name>
    <dbReference type="NCBI Taxonomy" id="128206"/>
    <lineage>
        <taxon>Eukaryota</taxon>
        <taxon>Viridiplantae</taxon>
        <taxon>Streptophyta</taxon>
        <taxon>Embryophyta</taxon>
        <taxon>Bryophyta</taxon>
        <taxon>Sphagnophytina</taxon>
        <taxon>Sphagnopsida</taxon>
        <taxon>Sphagnales</taxon>
        <taxon>Sphagnaceae</taxon>
        <taxon>Sphagnum</taxon>
    </lineage>
</organism>
<evidence type="ECO:0000313" key="3">
    <source>
        <dbReference type="Proteomes" id="UP001497444"/>
    </source>
</evidence>
<reference evidence="2" key="1">
    <citation type="submission" date="2024-02" db="EMBL/GenBank/DDBJ databases">
        <authorList>
            <consortium name="ELIXIR-Norway"/>
            <consortium name="Elixir Norway"/>
        </authorList>
    </citation>
    <scope>NUCLEOTIDE SEQUENCE</scope>
</reference>
<gene>
    <name evidence="2" type="ORF">CSSPJE1EN1_LOCUS28903</name>
</gene>
<proteinExistence type="predicted"/>
<feature type="region of interest" description="Disordered" evidence="1">
    <location>
        <begin position="1"/>
        <end position="137"/>
    </location>
</feature>
<keyword evidence="3" id="KW-1185">Reference proteome</keyword>
<feature type="compositionally biased region" description="Basic and acidic residues" evidence="1">
    <location>
        <begin position="67"/>
        <end position="79"/>
    </location>
</feature>
<dbReference type="EMBL" id="CAXAQS010000883">
    <property type="protein sequence ID" value="CAK9253525.1"/>
    <property type="molecule type" value="Genomic_DNA"/>
</dbReference>
<protein>
    <submittedName>
        <fullName evidence="2">Uncharacterized protein</fullName>
    </submittedName>
</protein>
<accession>A0ABP0VJ38</accession>
<evidence type="ECO:0000256" key="1">
    <source>
        <dbReference type="SAM" id="MobiDB-lite"/>
    </source>
</evidence>